<dbReference type="EMBL" id="AP023322">
    <property type="protein sequence ID" value="BCI63797.1"/>
    <property type="molecule type" value="Genomic_DNA"/>
</dbReference>
<proteinExistence type="predicted"/>
<dbReference type="KEGG" id="copr:Cop2CBH44_21500"/>
<dbReference type="AlphaFoldDB" id="A0A7G1I2G0"/>
<name>A0A7G1I2G0_9BACT</name>
<dbReference type="RefSeq" id="WP_200754791.1">
    <property type="nucleotide sequence ID" value="NZ_AP023322.1"/>
</dbReference>
<organism evidence="1 2">
    <name type="scientific">Coprobacter secundus subsp. similis</name>
    <dbReference type="NCBI Taxonomy" id="2751153"/>
    <lineage>
        <taxon>Bacteria</taxon>
        <taxon>Pseudomonadati</taxon>
        <taxon>Bacteroidota</taxon>
        <taxon>Bacteroidia</taxon>
        <taxon>Bacteroidales</taxon>
        <taxon>Barnesiellaceae</taxon>
        <taxon>Coprobacter</taxon>
    </lineage>
</organism>
<evidence type="ECO:0000313" key="2">
    <source>
        <dbReference type="Proteomes" id="UP000594042"/>
    </source>
</evidence>
<reference evidence="2" key="1">
    <citation type="submission" date="2020-07" db="EMBL/GenBank/DDBJ databases">
        <title>Complete genome sequencing of Coprobacter sp. strain 2CBH44.</title>
        <authorList>
            <person name="Sakamoto M."/>
            <person name="Murakami T."/>
            <person name="Mori H."/>
        </authorList>
    </citation>
    <scope>NUCLEOTIDE SEQUENCE [LARGE SCALE GENOMIC DNA]</scope>
    <source>
        <strain evidence="2">2CBH44</strain>
    </source>
</reference>
<protein>
    <recommendedName>
        <fullName evidence="3">Glycosyl hydrolase</fullName>
    </recommendedName>
</protein>
<sequence length="442" mass="49373">MKHVIVSIAIAIIPCLCFSNTKNSKQAKSANEFLNSIGVNSSISRRGESLEKTLECVKYLGIRWFRTGYEGNIPVEDLVYIYKNSGTKSCYGLLSGGTDINRLIENSRKLAAEGALLAIEGNNEPNNWGVIYNEEQGGRDKSWIPIAKLQRDLYQAVKNDSVLKDYPVFSICENGAETDNVGLQFLTIPEGANTIMPAGTQYADYANVHNYISHPSWDNGALHDNQSWLSASPSKECPVDGLYGNYGKTWLKGYQGYSEEELKTLPKVTTETGTTINEGVSEEQQACLFMNLYLSQFKQGWSYTALYLLRDRSDEDGNQTFGFYNTDYTPRKGAITFHNLTTILNDNGTMETPGKLCYNIPEQPETVHDLLLQKSDGSFNLVIWGENYTGGADTINVDFNKKYNNIKIYNPMIGTDAVQTLSKEKSINLVLTNHPIIIEIKK</sequence>
<dbReference type="InterPro" id="IPR017853">
    <property type="entry name" value="GH"/>
</dbReference>
<dbReference type="Gene3D" id="3.20.20.80">
    <property type="entry name" value="Glycosidases"/>
    <property type="match status" value="1"/>
</dbReference>
<dbReference type="SUPFAM" id="SSF51445">
    <property type="entry name" value="(Trans)glycosidases"/>
    <property type="match status" value="1"/>
</dbReference>
<dbReference type="Proteomes" id="UP000594042">
    <property type="component" value="Chromosome"/>
</dbReference>
<accession>A0A7G1I2G0</accession>
<evidence type="ECO:0008006" key="3">
    <source>
        <dbReference type="Google" id="ProtNLM"/>
    </source>
</evidence>
<evidence type="ECO:0000313" key="1">
    <source>
        <dbReference type="EMBL" id="BCI63797.1"/>
    </source>
</evidence>
<keyword evidence="2" id="KW-1185">Reference proteome</keyword>
<gene>
    <name evidence="1" type="ORF">Cop2CBH44_21500</name>
</gene>